<evidence type="ECO:0000313" key="2">
    <source>
        <dbReference type="EMBL" id="GKT35005.1"/>
    </source>
</evidence>
<gene>
    <name evidence="2" type="ORF">ADUPG1_008256</name>
</gene>
<dbReference type="Proteomes" id="UP001057375">
    <property type="component" value="Unassembled WGS sequence"/>
</dbReference>
<dbReference type="InterPro" id="IPR009097">
    <property type="entry name" value="Cyclic_Pdiesterase"/>
</dbReference>
<evidence type="ECO:0000256" key="1">
    <source>
        <dbReference type="SAM" id="SignalP"/>
    </source>
</evidence>
<feature type="chain" id="PRO_5046029209" evidence="1">
    <location>
        <begin position="22"/>
        <end position="231"/>
    </location>
</feature>
<proteinExistence type="predicted"/>
<sequence length="231" mass="26071">MIRKTYICLSIVFLFISLVFSQQLNIHFDLTPSIANTAKGIDEKCHQYDPSDDIWLNDYMKPHVTLYLAEFLDEYIADVVAAIRIALLGCSSSFTYATETHYASGSYLMWSTEKPEAMQVLSNCIVLATSQFRDPNAEMPQWILDLPDGDEKDRKESYFNQYGSPNVFDEFYPHITLAYDDNANNISFLEEQIPQPDILTGTGCDVVVGQVGPHGSVIKGQSLAQIHLDCY</sequence>
<accession>A0ABQ5KVF0</accession>
<feature type="signal peptide" evidence="1">
    <location>
        <begin position="1"/>
        <end position="21"/>
    </location>
</feature>
<protein>
    <submittedName>
        <fullName evidence="2">Uncharacterized protein</fullName>
    </submittedName>
</protein>
<dbReference type="SUPFAM" id="SSF55144">
    <property type="entry name" value="LigT-like"/>
    <property type="match status" value="1"/>
</dbReference>
<name>A0ABQ5KVF0_9EUKA</name>
<comment type="caution">
    <text evidence="2">The sequence shown here is derived from an EMBL/GenBank/DDBJ whole genome shotgun (WGS) entry which is preliminary data.</text>
</comment>
<reference evidence="2" key="1">
    <citation type="submission" date="2022-03" db="EMBL/GenBank/DDBJ databases">
        <title>Draft genome sequence of Aduncisulcus paluster, a free-living microaerophilic Fornicata.</title>
        <authorList>
            <person name="Yuyama I."/>
            <person name="Kume K."/>
            <person name="Tamura T."/>
            <person name="Inagaki Y."/>
            <person name="Hashimoto T."/>
        </authorList>
    </citation>
    <scope>NUCLEOTIDE SEQUENCE</scope>
    <source>
        <strain evidence="2">NY0171</strain>
    </source>
</reference>
<keyword evidence="3" id="KW-1185">Reference proteome</keyword>
<keyword evidence="1" id="KW-0732">Signal</keyword>
<organism evidence="2 3">
    <name type="scientific">Aduncisulcus paluster</name>
    <dbReference type="NCBI Taxonomy" id="2918883"/>
    <lineage>
        <taxon>Eukaryota</taxon>
        <taxon>Metamonada</taxon>
        <taxon>Carpediemonas-like organisms</taxon>
        <taxon>Aduncisulcus</taxon>
    </lineage>
</organism>
<evidence type="ECO:0000313" key="3">
    <source>
        <dbReference type="Proteomes" id="UP001057375"/>
    </source>
</evidence>
<dbReference type="EMBL" id="BQXS01010900">
    <property type="protein sequence ID" value="GKT35005.1"/>
    <property type="molecule type" value="Genomic_DNA"/>
</dbReference>